<dbReference type="GO" id="GO:0071555">
    <property type="term" value="P:cell wall organization"/>
    <property type="evidence" value="ECO:0007669"/>
    <property type="project" value="UniProtKB-KW"/>
</dbReference>
<evidence type="ECO:0000256" key="2">
    <source>
        <dbReference type="ARBA" id="ARBA00022598"/>
    </source>
</evidence>
<dbReference type="PROSITE" id="PS50975">
    <property type="entry name" value="ATP_GRASP"/>
    <property type="match status" value="1"/>
</dbReference>
<dbReference type="InterPro" id="IPR016185">
    <property type="entry name" value="PreATP-grasp_dom_sf"/>
</dbReference>
<dbReference type="SUPFAM" id="SSF56059">
    <property type="entry name" value="Glutathione synthetase ATP-binding domain-like"/>
    <property type="match status" value="1"/>
</dbReference>
<dbReference type="InterPro" id="IPR011095">
    <property type="entry name" value="Dala_Dala_lig_C"/>
</dbReference>
<reference evidence="6 7" key="1">
    <citation type="journal article" date="2009" name="Stand. Genomic Sci.">
        <title>Complete genome sequence of Rhodothermus marinus type strain (R-10).</title>
        <authorList>
            <person name="Nolan M."/>
            <person name="Tindall B.J."/>
            <person name="Pomrenke H."/>
            <person name="Lapidus A."/>
            <person name="Copeland A."/>
            <person name="Glavina Del Rio T."/>
            <person name="Lucas S."/>
            <person name="Chen F."/>
            <person name="Tice H."/>
            <person name="Cheng J.F."/>
            <person name="Saunders E."/>
            <person name="Han C."/>
            <person name="Bruce D."/>
            <person name="Goodwin L."/>
            <person name="Chain P."/>
            <person name="Pitluck S."/>
            <person name="Ovchinikova G."/>
            <person name="Pati A."/>
            <person name="Ivanova N."/>
            <person name="Mavromatis K."/>
            <person name="Chen A."/>
            <person name="Palaniappan K."/>
            <person name="Land M."/>
            <person name="Hauser L."/>
            <person name="Chang Y.J."/>
            <person name="Jeffries C.D."/>
            <person name="Brettin T."/>
            <person name="Goker M."/>
            <person name="Bristow J."/>
            <person name="Eisen J.A."/>
            <person name="Markowitz V."/>
            <person name="Hugenholtz P."/>
            <person name="Kyrpides N.C."/>
            <person name="Klenk H.P."/>
            <person name="Detter J.C."/>
        </authorList>
    </citation>
    <scope>NUCLEOTIDE SEQUENCE [LARGE SCALE GENOMIC DNA]</scope>
    <source>
        <strain evidence="7">ATCC 43812 / DSM 4252 / R-10</strain>
    </source>
</reference>
<keyword evidence="4" id="KW-0067">ATP-binding</keyword>
<dbReference type="OrthoDB" id="9813261at2"/>
<evidence type="ECO:0000256" key="4">
    <source>
        <dbReference type="PROSITE-ProRule" id="PRU00409"/>
    </source>
</evidence>
<accession>D0MCT3</accession>
<evidence type="ECO:0000256" key="1">
    <source>
        <dbReference type="ARBA" id="ARBA00010871"/>
    </source>
</evidence>
<keyword evidence="4" id="KW-0547">Nucleotide-binding</keyword>
<gene>
    <name evidence="6" type="ordered locus">Rmar_0135</name>
</gene>
<dbReference type="GO" id="GO:0046872">
    <property type="term" value="F:metal ion binding"/>
    <property type="evidence" value="ECO:0007669"/>
    <property type="project" value="InterPro"/>
</dbReference>
<name>D0MCT3_RHOM4</name>
<dbReference type="KEGG" id="rmr:Rmar_0135"/>
<dbReference type="RefSeq" id="WP_012842655.1">
    <property type="nucleotide sequence ID" value="NC_013501.1"/>
</dbReference>
<dbReference type="Pfam" id="PF07478">
    <property type="entry name" value="Dala_Dala_lig_C"/>
    <property type="match status" value="1"/>
</dbReference>
<sequence>MHPNGLMRIGIVYDLFDDYPWEVGEPPDADAENEPPETVDVLAAAIRKLGHKPVRIGTAYDLLVELPDLRIDCGISIAEGARGRNREAYAPMLFEMAGIPYIGSDPLTLSLSLDKAWTKDLVAAAGVPTPPYRTYAGPEDVDPHDLPGPFPLFVKPRYEGSSKGITAASKVHSLEALREQVARLTATYRQEVIVEPFIEGSEFTVAVIGNNPPEPLPVLQRAVEATTGIGLHALEHRGMKPAAALEAAPYVPLTDELERCLQQLAVRVYEKLQCRDFARLDFRVDREGKPWFLEINPLPTFAPDGTFAILAELMQRPYVEFLAEILQRGLRRLGLA</sequence>
<dbReference type="PANTHER" id="PTHR23132:SF23">
    <property type="entry name" value="D-ALANINE--D-ALANINE LIGASE B"/>
    <property type="match status" value="1"/>
</dbReference>
<dbReference type="SUPFAM" id="SSF52440">
    <property type="entry name" value="PreATP-grasp domain"/>
    <property type="match status" value="1"/>
</dbReference>
<organism evidence="6 7">
    <name type="scientific">Rhodothermus marinus (strain ATCC 43812 / DSM 4252 / R-10)</name>
    <name type="common">Rhodothermus obamensis</name>
    <dbReference type="NCBI Taxonomy" id="518766"/>
    <lineage>
        <taxon>Bacteria</taxon>
        <taxon>Pseudomonadati</taxon>
        <taxon>Rhodothermota</taxon>
        <taxon>Rhodothermia</taxon>
        <taxon>Rhodothermales</taxon>
        <taxon>Rhodothermaceae</taxon>
        <taxon>Rhodothermus</taxon>
    </lineage>
</organism>
<dbReference type="InterPro" id="IPR011761">
    <property type="entry name" value="ATP-grasp"/>
</dbReference>
<keyword evidence="3" id="KW-0961">Cell wall biogenesis/degradation</keyword>
<dbReference type="HOGENOM" id="CLU_039268_2_1_10"/>
<evidence type="ECO:0000259" key="5">
    <source>
        <dbReference type="PROSITE" id="PS50975"/>
    </source>
</evidence>
<dbReference type="GO" id="GO:0008716">
    <property type="term" value="F:D-alanine-D-alanine ligase activity"/>
    <property type="evidence" value="ECO:0007669"/>
    <property type="project" value="UniProtKB-EC"/>
</dbReference>
<evidence type="ECO:0000256" key="3">
    <source>
        <dbReference type="ARBA" id="ARBA00023316"/>
    </source>
</evidence>
<dbReference type="Proteomes" id="UP000002221">
    <property type="component" value="Chromosome"/>
</dbReference>
<dbReference type="AlphaFoldDB" id="D0MCT3"/>
<dbReference type="Gene3D" id="3.30.470.20">
    <property type="entry name" value="ATP-grasp fold, B domain"/>
    <property type="match status" value="1"/>
</dbReference>
<keyword evidence="2 6" id="KW-0436">Ligase</keyword>
<proteinExistence type="inferred from homology"/>
<dbReference type="PANTHER" id="PTHR23132">
    <property type="entry name" value="D-ALANINE--D-ALANINE LIGASE"/>
    <property type="match status" value="1"/>
</dbReference>
<dbReference type="eggNOG" id="COG1181">
    <property type="taxonomic scope" value="Bacteria"/>
</dbReference>
<dbReference type="EMBL" id="CP001807">
    <property type="protein sequence ID" value="ACY47043.1"/>
    <property type="molecule type" value="Genomic_DNA"/>
</dbReference>
<keyword evidence="7" id="KW-1185">Reference proteome</keyword>
<feature type="domain" description="ATP-grasp" evidence="5">
    <location>
        <begin position="119"/>
        <end position="327"/>
    </location>
</feature>
<dbReference type="STRING" id="518766.Rmar_0135"/>
<dbReference type="EC" id="6.3.2.4" evidence="6"/>
<evidence type="ECO:0000313" key="7">
    <source>
        <dbReference type="Proteomes" id="UP000002221"/>
    </source>
</evidence>
<dbReference type="InterPro" id="IPR013815">
    <property type="entry name" value="ATP_grasp_subdomain_1"/>
</dbReference>
<protein>
    <submittedName>
        <fullName evidence="6">D-alanine--D-alanine ligase</fullName>
        <ecNumber evidence="6">6.3.2.4</ecNumber>
    </submittedName>
</protein>
<evidence type="ECO:0000313" key="6">
    <source>
        <dbReference type="EMBL" id="ACY47043.1"/>
    </source>
</evidence>
<dbReference type="Gene3D" id="3.30.1490.20">
    <property type="entry name" value="ATP-grasp fold, A domain"/>
    <property type="match status" value="1"/>
</dbReference>
<comment type="similarity">
    <text evidence="1">Belongs to the D-alanine--D-alanine ligase family.</text>
</comment>
<dbReference type="GO" id="GO:0005524">
    <property type="term" value="F:ATP binding"/>
    <property type="evidence" value="ECO:0007669"/>
    <property type="project" value="UniProtKB-UniRule"/>
</dbReference>